<reference evidence="4 5" key="1">
    <citation type="submission" date="2017-03" db="EMBL/GenBank/DDBJ databases">
        <title>Genome sequence of Paracoccus contaminans isolated from a water microcosm.</title>
        <authorList>
            <person name="Aurass P."/>
            <person name="Karste S."/>
            <person name="Trost E."/>
            <person name="Glaeser S.P."/>
            <person name="Kaempfer P."/>
            <person name="Flieger A."/>
        </authorList>
    </citation>
    <scope>NUCLEOTIDE SEQUENCE [LARGE SCALE GENOMIC DNA]</scope>
    <source>
        <strain evidence="5">RKI 16-01929T\LMG 29738T\CCM 8701T\CIP 111112T</strain>
    </source>
</reference>
<dbReference type="Proteomes" id="UP000193017">
    <property type="component" value="Chromosome"/>
</dbReference>
<evidence type="ECO:0000256" key="2">
    <source>
        <dbReference type="ARBA" id="ARBA00022977"/>
    </source>
</evidence>
<dbReference type="GO" id="GO:0004789">
    <property type="term" value="F:thiamine-phosphate diphosphorylase activity"/>
    <property type="evidence" value="ECO:0007669"/>
    <property type="project" value="TreeGrafter"/>
</dbReference>
<sequence>MPQDDAPQLYLIAPARIAASQLEPLLAPVLDAHPVACLRLPGAGEESELARIADLARELAHARDVAVVIEDHVALASRHGLDGVHLTNGARAVRFARKELGTDAIVGAFGGASRHEGLNAGEAGADYVSFGPCGPSLLGTGESAPLDLFAWWSEMIEVPVVAEGALDAATIRALWPTADFIAIGAEIWSAENPSAALSALWG</sequence>
<dbReference type="GO" id="GO:0005737">
    <property type="term" value="C:cytoplasm"/>
    <property type="evidence" value="ECO:0007669"/>
    <property type="project" value="TreeGrafter"/>
</dbReference>
<dbReference type="InterPro" id="IPR013785">
    <property type="entry name" value="Aldolase_TIM"/>
</dbReference>
<evidence type="ECO:0000313" key="4">
    <source>
        <dbReference type="EMBL" id="ARJ70017.1"/>
    </source>
</evidence>
<evidence type="ECO:0000259" key="3">
    <source>
        <dbReference type="Pfam" id="PF02581"/>
    </source>
</evidence>
<dbReference type="EMBL" id="CP020612">
    <property type="protein sequence ID" value="ARJ70017.1"/>
    <property type="molecule type" value="Genomic_DNA"/>
</dbReference>
<dbReference type="PANTHER" id="PTHR20857">
    <property type="entry name" value="THIAMINE-PHOSPHATE PYROPHOSPHORYLASE"/>
    <property type="match status" value="1"/>
</dbReference>
<comment type="pathway">
    <text evidence="1">Cofactor biosynthesis; thiamine diphosphate biosynthesis.</text>
</comment>
<feature type="domain" description="Thiamine phosphate synthase/TenI" evidence="3">
    <location>
        <begin position="9"/>
        <end position="184"/>
    </location>
</feature>
<dbReference type="KEGG" id="pcon:B0A89_10635"/>
<keyword evidence="2" id="KW-0784">Thiamine biosynthesis</keyword>
<dbReference type="InterPro" id="IPR022998">
    <property type="entry name" value="ThiamineP_synth_TenI"/>
</dbReference>
<gene>
    <name evidence="4" type="ORF">B0A89_10635</name>
</gene>
<proteinExistence type="predicted"/>
<dbReference type="AlphaFoldDB" id="A0A1W6CYR6"/>
<keyword evidence="5" id="KW-1185">Reference proteome</keyword>
<dbReference type="CDD" id="cd00564">
    <property type="entry name" value="TMP_TenI"/>
    <property type="match status" value="1"/>
</dbReference>
<evidence type="ECO:0000256" key="1">
    <source>
        <dbReference type="ARBA" id="ARBA00004948"/>
    </source>
</evidence>
<dbReference type="GO" id="GO:0009228">
    <property type="term" value="P:thiamine biosynthetic process"/>
    <property type="evidence" value="ECO:0007669"/>
    <property type="project" value="UniProtKB-KW"/>
</dbReference>
<dbReference type="InterPro" id="IPR036206">
    <property type="entry name" value="ThiamineP_synth_sf"/>
</dbReference>
<dbReference type="RefSeq" id="WP_085378135.1">
    <property type="nucleotide sequence ID" value="NZ_CP020612.1"/>
</dbReference>
<dbReference type="SUPFAM" id="SSF51391">
    <property type="entry name" value="Thiamin phosphate synthase"/>
    <property type="match status" value="1"/>
</dbReference>
<dbReference type="OrthoDB" id="7159061at2"/>
<accession>A0A1W6CYR6</accession>
<dbReference type="Pfam" id="PF02581">
    <property type="entry name" value="TMP-TENI"/>
    <property type="match status" value="1"/>
</dbReference>
<dbReference type="STRING" id="1945662.B0A89_10635"/>
<protein>
    <submittedName>
        <fullName evidence="4">Thiamine phosphate synthase</fullName>
    </submittedName>
</protein>
<dbReference type="PANTHER" id="PTHR20857:SF15">
    <property type="entry name" value="THIAMINE-PHOSPHATE SYNTHASE"/>
    <property type="match status" value="1"/>
</dbReference>
<evidence type="ECO:0000313" key="5">
    <source>
        <dbReference type="Proteomes" id="UP000193017"/>
    </source>
</evidence>
<name>A0A1W6CYR6_9RHOB</name>
<organism evidence="4 5">
    <name type="scientific">Paracoccus contaminans</name>
    <dbReference type="NCBI Taxonomy" id="1945662"/>
    <lineage>
        <taxon>Bacteria</taxon>
        <taxon>Pseudomonadati</taxon>
        <taxon>Pseudomonadota</taxon>
        <taxon>Alphaproteobacteria</taxon>
        <taxon>Rhodobacterales</taxon>
        <taxon>Paracoccaceae</taxon>
        <taxon>Paracoccus</taxon>
    </lineage>
</organism>
<dbReference type="Gene3D" id="3.20.20.70">
    <property type="entry name" value="Aldolase class I"/>
    <property type="match status" value="1"/>
</dbReference>